<dbReference type="FunFam" id="2.30.30.40:FF:000054">
    <property type="entry name" value="Putative e3 ubiquitin-protein ligase mind-bomb"/>
    <property type="match status" value="1"/>
</dbReference>
<keyword evidence="9 14" id="KW-0863">Zinc-finger</keyword>
<dbReference type="InterPro" id="IPR043145">
    <property type="entry name" value="Znf_ZZ_sf"/>
</dbReference>
<comment type="pathway">
    <text evidence="3">Protein modification; protein ubiquitination.</text>
</comment>
<protein>
    <recommendedName>
        <fullName evidence="4">RING-type E3 ubiquitin transferase</fullName>
        <ecNumber evidence="4">2.3.2.27</ecNumber>
    </recommendedName>
</protein>
<dbReference type="PROSITE" id="PS50088">
    <property type="entry name" value="ANK_REPEAT"/>
    <property type="match status" value="3"/>
</dbReference>
<dbReference type="CDD" id="cd02339">
    <property type="entry name" value="ZZ_Mind_bomb"/>
    <property type="match status" value="1"/>
</dbReference>
<gene>
    <name evidence="17" type="primary">MIB1_2</name>
    <name evidence="17" type="ORF">Anas_01306</name>
</gene>
<name>A0A5N5SJL4_9CRUS</name>
<sequence>MNSMEVTGATAGPGRNTRYMMEGVGARVIRGPDWKWGKQDGGEGHVGTVRNFESPEEVVVVWDNGTAANYRCSGAYDLRVLDSAPTGVKHDGSMCDTCRQQPIFGIRWKCAECANYDLCSVCYQCDKHHLRHRFYRIATTGCERVLLEPRRKSKKIGIRGIFPGARVVRGVDWQWEDQDGGNGRRGKVSEIQDWSSASPRSAAYVIWDNGAKNLYRVGFEGMADLKVVNDAKGGSVYRDHLPLLGEQNPGRSGPHGLAIGDQVNVDLELEIVQTLQHGHGGWTDGMFECLGTTGTVVGIDEDHDIVVAYPSGNRYLNLCSVCSLSKDRWTFNPAVLTKVGGAALVSSDGSSASNVVNTVSAATSNTASQQFSVGDLVQICADLERIKILQRGHGEWAEAMVPTLGKIGRVQQIYHDNDLKVEVCGTSWTYNPAAVTKVASDGTVPSTASGERLSALLKKIFEAHVSGDLNEELVKAAATGDSQKVEEILKKGEVDVNGVFAGHTALQAASQNGHLEDKDGDRAIHHAAYGDEPAVVRVLAAAGADLNARSKRRQTPLHVAVNKGHVGVVKTLVELGGHPSLQDHEGDTPLHDAISKKRDDILAILLDHGTDIMLTNNNGFNALHHAALRGNPRIDDESLQLLEYFNKSKTVGRRVYKFVDYKYFLYFWV</sequence>
<dbReference type="InterPro" id="IPR037252">
    <property type="entry name" value="Mib_Herc2_sf"/>
</dbReference>
<evidence type="ECO:0000256" key="13">
    <source>
        <dbReference type="PROSITE-ProRule" id="PRU00023"/>
    </source>
</evidence>
<dbReference type="UniPathway" id="UPA00143"/>
<dbReference type="Pfam" id="PF06701">
    <property type="entry name" value="MIB_HERC2"/>
    <property type="match status" value="2"/>
</dbReference>
<evidence type="ECO:0000256" key="9">
    <source>
        <dbReference type="ARBA" id="ARBA00022771"/>
    </source>
</evidence>
<accession>A0A5N5SJL4</accession>
<dbReference type="PANTHER" id="PTHR24202:SF53">
    <property type="entry name" value="E3 UBIQUITIN-PROTEIN LIGASE MIB1"/>
    <property type="match status" value="1"/>
</dbReference>
<evidence type="ECO:0000256" key="7">
    <source>
        <dbReference type="ARBA" id="ARBA00022723"/>
    </source>
</evidence>
<comment type="caution">
    <text evidence="17">The sequence shown here is derived from an EMBL/GenBank/DDBJ whole genome shotgun (WGS) entry which is preliminary data.</text>
</comment>
<dbReference type="Gene3D" id="3.30.60.90">
    <property type="match status" value="1"/>
</dbReference>
<keyword evidence="12" id="KW-0175">Coiled coil</keyword>
<evidence type="ECO:0000256" key="14">
    <source>
        <dbReference type="PROSITE-ProRule" id="PRU00228"/>
    </source>
</evidence>
<keyword evidence="7" id="KW-0479">Metal-binding</keyword>
<feature type="domain" description="MIB/HERC2" evidence="16">
    <location>
        <begin position="153"/>
        <end position="231"/>
    </location>
</feature>
<feature type="repeat" description="ANK" evidence="13">
    <location>
        <begin position="585"/>
        <end position="617"/>
    </location>
</feature>
<dbReference type="Pfam" id="PF00569">
    <property type="entry name" value="ZZ"/>
    <property type="match status" value="1"/>
</dbReference>
<dbReference type="InterPro" id="IPR010606">
    <property type="entry name" value="Mib_Herc2"/>
</dbReference>
<evidence type="ECO:0000313" key="18">
    <source>
        <dbReference type="Proteomes" id="UP000326759"/>
    </source>
</evidence>
<dbReference type="OrthoDB" id="2122982at2759"/>
<dbReference type="GO" id="GO:0061630">
    <property type="term" value="F:ubiquitin protein ligase activity"/>
    <property type="evidence" value="ECO:0007669"/>
    <property type="project" value="UniProtKB-EC"/>
</dbReference>
<keyword evidence="6" id="KW-0808">Transferase</keyword>
<dbReference type="AlphaFoldDB" id="A0A5N5SJL4"/>
<dbReference type="GO" id="GO:0006897">
    <property type="term" value="P:endocytosis"/>
    <property type="evidence" value="ECO:0007669"/>
    <property type="project" value="TreeGrafter"/>
</dbReference>
<evidence type="ECO:0000259" key="15">
    <source>
        <dbReference type="PROSITE" id="PS50135"/>
    </source>
</evidence>
<keyword evidence="10" id="KW-0833">Ubl conjugation pathway</keyword>
<keyword evidence="13" id="KW-0040">ANK repeat</keyword>
<organism evidence="17 18">
    <name type="scientific">Armadillidium nasatum</name>
    <dbReference type="NCBI Taxonomy" id="96803"/>
    <lineage>
        <taxon>Eukaryota</taxon>
        <taxon>Metazoa</taxon>
        <taxon>Ecdysozoa</taxon>
        <taxon>Arthropoda</taxon>
        <taxon>Crustacea</taxon>
        <taxon>Multicrustacea</taxon>
        <taxon>Malacostraca</taxon>
        <taxon>Eumalacostraca</taxon>
        <taxon>Peracarida</taxon>
        <taxon>Isopoda</taxon>
        <taxon>Oniscidea</taxon>
        <taxon>Crinocheta</taxon>
        <taxon>Armadillidiidae</taxon>
        <taxon>Armadillidium</taxon>
    </lineage>
</organism>
<reference evidence="17 18" key="1">
    <citation type="journal article" date="2019" name="PLoS Biol.">
        <title>Sex chromosomes control vertical transmission of feminizing Wolbachia symbionts in an isopod.</title>
        <authorList>
            <person name="Becking T."/>
            <person name="Chebbi M.A."/>
            <person name="Giraud I."/>
            <person name="Moumen B."/>
            <person name="Laverre T."/>
            <person name="Caubet Y."/>
            <person name="Peccoud J."/>
            <person name="Gilbert C."/>
            <person name="Cordaux R."/>
        </authorList>
    </citation>
    <scope>NUCLEOTIDE SEQUENCE [LARGE SCALE GENOMIC DNA]</scope>
    <source>
        <strain evidence="17">ANa2</strain>
        <tissue evidence="17">Whole body excluding digestive tract and cuticle</tissue>
    </source>
</reference>
<dbReference type="Gene3D" id="2.30.30.40">
    <property type="entry name" value="SH3 Domains"/>
    <property type="match status" value="2"/>
</dbReference>
<dbReference type="FunFam" id="2.30.30.40:FF:000090">
    <property type="entry name" value="E3 ubiquitin-protein ligase MIB1 isoform X1"/>
    <property type="match status" value="1"/>
</dbReference>
<evidence type="ECO:0000256" key="10">
    <source>
        <dbReference type="ARBA" id="ARBA00022786"/>
    </source>
</evidence>
<dbReference type="PROSITE" id="PS50135">
    <property type="entry name" value="ZF_ZZ_2"/>
    <property type="match status" value="1"/>
</dbReference>
<keyword evidence="18" id="KW-1185">Reference proteome</keyword>
<keyword evidence="8" id="KW-0677">Repeat</keyword>
<evidence type="ECO:0000259" key="16">
    <source>
        <dbReference type="PROSITE" id="PS51416"/>
    </source>
</evidence>
<dbReference type="PROSITE" id="PS51416">
    <property type="entry name" value="MIB_HERC2"/>
    <property type="match status" value="2"/>
</dbReference>
<dbReference type="SUPFAM" id="SSF57850">
    <property type="entry name" value="RING/U-box"/>
    <property type="match status" value="1"/>
</dbReference>
<dbReference type="InterPro" id="IPR000433">
    <property type="entry name" value="Znf_ZZ"/>
</dbReference>
<dbReference type="SUPFAM" id="SSF48403">
    <property type="entry name" value="Ankyrin repeat"/>
    <property type="match status" value="1"/>
</dbReference>
<comment type="catalytic activity">
    <reaction evidence="1">
        <text>S-ubiquitinyl-[E2 ubiquitin-conjugating enzyme]-L-cysteine + [acceptor protein]-L-lysine = [E2 ubiquitin-conjugating enzyme]-L-cysteine + N(6)-ubiquitinyl-[acceptor protein]-L-lysine.</text>
        <dbReference type="EC" id="2.3.2.27"/>
    </reaction>
</comment>
<evidence type="ECO:0000313" key="17">
    <source>
        <dbReference type="EMBL" id="KAB7494022.1"/>
    </source>
</evidence>
<proteinExistence type="predicted"/>
<keyword evidence="5" id="KW-0963">Cytoplasm</keyword>
<dbReference type="SUPFAM" id="SSF159034">
    <property type="entry name" value="Mib/herc2 domain-like"/>
    <property type="match status" value="2"/>
</dbReference>
<evidence type="ECO:0000256" key="3">
    <source>
        <dbReference type="ARBA" id="ARBA00004906"/>
    </source>
</evidence>
<feature type="repeat" description="ANK" evidence="13">
    <location>
        <begin position="552"/>
        <end position="584"/>
    </location>
</feature>
<dbReference type="FunFam" id="3.30.60.90:FF:000005">
    <property type="entry name" value="Putative E3 ubiquitin-protein ligase mib1"/>
    <property type="match status" value="1"/>
</dbReference>
<evidence type="ECO:0000256" key="12">
    <source>
        <dbReference type="ARBA" id="ARBA00023054"/>
    </source>
</evidence>
<dbReference type="GO" id="GO:0016567">
    <property type="term" value="P:protein ubiquitination"/>
    <property type="evidence" value="ECO:0007669"/>
    <property type="project" value="UniProtKB-UniPathway"/>
</dbReference>
<dbReference type="InterPro" id="IPR036770">
    <property type="entry name" value="Ankyrin_rpt-contain_sf"/>
</dbReference>
<dbReference type="PROSITE" id="PS50297">
    <property type="entry name" value="ANK_REP_REGION"/>
    <property type="match status" value="3"/>
</dbReference>
<dbReference type="Gene3D" id="1.25.40.20">
    <property type="entry name" value="Ankyrin repeat-containing domain"/>
    <property type="match status" value="2"/>
</dbReference>
<dbReference type="Pfam" id="PF18346">
    <property type="entry name" value="SH3_15"/>
    <property type="match status" value="2"/>
</dbReference>
<evidence type="ECO:0000256" key="1">
    <source>
        <dbReference type="ARBA" id="ARBA00000900"/>
    </source>
</evidence>
<evidence type="ECO:0000256" key="2">
    <source>
        <dbReference type="ARBA" id="ARBA00004496"/>
    </source>
</evidence>
<evidence type="ECO:0000256" key="11">
    <source>
        <dbReference type="ARBA" id="ARBA00022833"/>
    </source>
</evidence>
<dbReference type="InterPro" id="IPR042056">
    <property type="entry name" value="MIB1/2_ZZ"/>
</dbReference>
<evidence type="ECO:0000256" key="8">
    <source>
        <dbReference type="ARBA" id="ARBA00022737"/>
    </source>
</evidence>
<dbReference type="EC" id="2.3.2.27" evidence="4"/>
<comment type="subcellular location">
    <subcellularLocation>
        <location evidence="2">Cytoplasm</location>
    </subcellularLocation>
</comment>
<feature type="domain" description="MIB/HERC2" evidence="16">
    <location>
        <begin position="16"/>
        <end position="84"/>
    </location>
</feature>
<dbReference type="InterPro" id="IPR002110">
    <property type="entry name" value="Ankyrin_rpt"/>
</dbReference>
<dbReference type="GO" id="GO:0005737">
    <property type="term" value="C:cytoplasm"/>
    <property type="evidence" value="ECO:0007669"/>
    <property type="project" value="UniProtKB-SubCell"/>
</dbReference>
<evidence type="ECO:0000256" key="4">
    <source>
        <dbReference type="ARBA" id="ARBA00012483"/>
    </source>
</evidence>
<dbReference type="GO" id="GO:0008270">
    <property type="term" value="F:zinc ion binding"/>
    <property type="evidence" value="ECO:0007669"/>
    <property type="project" value="UniProtKB-KW"/>
</dbReference>
<dbReference type="Proteomes" id="UP000326759">
    <property type="component" value="Unassembled WGS sequence"/>
</dbReference>
<evidence type="ECO:0000256" key="5">
    <source>
        <dbReference type="ARBA" id="ARBA00022490"/>
    </source>
</evidence>
<dbReference type="PROSITE" id="PS01357">
    <property type="entry name" value="ZF_ZZ_1"/>
    <property type="match status" value="1"/>
</dbReference>
<dbReference type="EMBL" id="SEYY01024585">
    <property type="protein sequence ID" value="KAB7494022.1"/>
    <property type="molecule type" value="Genomic_DNA"/>
</dbReference>
<dbReference type="SMART" id="SM00248">
    <property type="entry name" value="ANK"/>
    <property type="match status" value="5"/>
</dbReference>
<keyword evidence="11" id="KW-0862">Zinc</keyword>
<feature type="domain" description="ZZ-type" evidence="15">
    <location>
        <begin position="90"/>
        <end position="142"/>
    </location>
</feature>
<dbReference type="PRINTS" id="PR01415">
    <property type="entry name" value="ANKYRIN"/>
</dbReference>
<feature type="repeat" description="ANK" evidence="13">
    <location>
        <begin position="519"/>
        <end position="551"/>
    </location>
</feature>
<dbReference type="Pfam" id="PF13857">
    <property type="entry name" value="Ank_5"/>
    <property type="match status" value="1"/>
</dbReference>
<dbReference type="GO" id="GO:0007219">
    <property type="term" value="P:Notch signaling pathway"/>
    <property type="evidence" value="ECO:0007669"/>
    <property type="project" value="TreeGrafter"/>
</dbReference>
<evidence type="ECO:0000256" key="6">
    <source>
        <dbReference type="ARBA" id="ARBA00022679"/>
    </source>
</evidence>
<dbReference type="PANTHER" id="PTHR24202">
    <property type="entry name" value="E3 UBIQUITIN-PROTEIN LIGASE MIB2"/>
    <property type="match status" value="1"/>
</dbReference>
<dbReference type="InterPro" id="IPR040847">
    <property type="entry name" value="SH3_15"/>
</dbReference>
<dbReference type="SMART" id="SM00291">
    <property type="entry name" value="ZnF_ZZ"/>
    <property type="match status" value="1"/>
</dbReference>